<evidence type="ECO:0000313" key="16">
    <source>
        <dbReference type="Proteomes" id="UP000030907"/>
    </source>
</evidence>
<evidence type="ECO:0000256" key="11">
    <source>
        <dbReference type="PROSITE-ProRule" id="PRU01360"/>
    </source>
</evidence>
<dbReference type="SUPFAM" id="SSF56935">
    <property type="entry name" value="Porins"/>
    <property type="match status" value="1"/>
</dbReference>
<evidence type="ECO:0000256" key="9">
    <source>
        <dbReference type="ARBA" id="ARBA00023136"/>
    </source>
</evidence>
<dbReference type="STRING" id="1515612.SKP52_07980"/>
<dbReference type="Gene3D" id="3.55.50.30">
    <property type="match status" value="1"/>
</dbReference>
<dbReference type="InterPro" id="IPR012910">
    <property type="entry name" value="Plug_dom"/>
</dbReference>
<feature type="domain" description="TonB-dependent receptor-like beta-barrel" evidence="13">
    <location>
        <begin position="337"/>
        <end position="701"/>
    </location>
</feature>
<protein>
    <recommendedName>
        <fullName evidence="17">TonB-dependent receptor</fullName>
    </recommendedName>
</protein>
<dbReference type="PANTHER" id="PTHR32552:SF81">
    <property type="entry name" value="TONB-DEPENDENT OUTER MEMBRANE RECEPTOR"/>
    <property type="match status" value="1"/>
</dbReference>
<evidence type="ECO:0000256" key="5">
    <source>
        <dbReference type="ARBA" id="ARBA00022692"/>
    </source>
</evidence>
<accession>A0A0A7PER3</accession>
<dbReference type="Proteomes" id="UP000030907">
    <property type="component" value="Chromosome"/>
</dbReference>
<dbReference type="Pfam" id="PF00593">
    <property type="entry name" value="TonB_dep_Rec_b-barrel"/>
    <property type="match status" value="1"/>
</dbReference>
<evidence type="ECO:0000256" key="4">
    <source>
        <dbReference type="ARBA" id="ARBA00022496"/>
    </source>
</evidence>
<evidence type="ECO:0000259" key="13">
    <source>
        <dbReference type="Pfam" id="PF00593"/>
    </source>
</evidence>
<keyword evidence="8 12" id="KW-0798">TonB box</keyword>
<evidence type="ECO:0000256" key="6">
    <source>
        <dbReference type="ARBA" id="ARBA00023004"/>
    </source>
</evidence>
<keyword evidence="3 11" id="KW-1134">Transmembrane beta strand</keyword>
<dbReference type="Gene3D" id="2.40.170.20">
    <property type="entry name" value="TonB-dependent receptor, beta-barrel domain"/>
    <property type="match status" value="1"/>
</dbReference>
<keyword evidence="2 11" id="KW-0813">Transport</keyword>
<gene>
    <name evidence="15" type="ORF">SKP52_07980</name>
</gene>
<evidence type="ECO:0000313" key="15">
    <source>
        <dbReference type="EMBL" id="AJA08515.1"/>
    </source>
</evidence>
<evidence type="ECO:0000256" key="3">
    <source>
        <dbReference type="ARBA" id="ARBA00022452"/>
    </source>
</evidence>
<evidence type="ECO:0000256" key="1">
    <source>
        <dbReference type="ARBA" id="ARBA00004571"/>
    </source>
</evidence>
<reference evidence="15 16" key="1">
    <citation type="journal article" date="2015" name="Int. J. Syst. Evol. Microbiol.">
        <title>Description of Sphingopyxis fribergensis sp. nov. - a soil bacterium with the ability to degrade styrene and phenylacetic acid.</title>
        <authorList>
            <person name="Oelschlagel M."/>
            <person name="Ruckert C."/>
            <person name="Kalinowski J."/>
            <person name="Schmidt G."/>
            <person name="Schlomann M."/>
            <person name="Tischler D."/>
        </authorList>
    </citation>
    <scope>NUCLEOTIDE SEQUENCE [LARGE SCALE GENOMIC DNA]</scope>
    <source>
        <strain evidence="15 16">Kp5.2</strain>
    </source>
</reference>
<feature type="domain" description="TonB-dependent receptor plug" evidence="14">
    <location>
        <begin position="130"/>
        <end position="237"/>
    </location>
</feature>
<dbReference type="PANTHER" id="PTHR32552">
    <property type="entry name" value="FERRICHROME IRON RECEPTOR-RELATED"/>
    <property type="match status" value="1"/>
</dbReference>
<dbReference type="PROSITE" id="PS52016">
    <property type="entry name" value="TONB_DEPENDENT_REC_3"/>
    <property type="match status" value="1"/>
</dbReference>
<evidence type="ECO:0000256" key="8">
    <source>
        <dbReference type="ARBA" id="ARBA00023077"/>
    </source>
</evidence>
<dbReference type="KEGG" id="sphk:SKP52_07980"/>
<keyword evidence="7" id="KW-0406">Ion transport</keyword>
<keyword evidence="9 11" id="KW-0472">Membrane</keyword>
<dbReference type="HOGENOM" id="CLU_008287_15_1_5"/>
<dbReference type="Pfam" id="PF07715">
    <property type="entry name" value="Plug"/>
    <property type="match status" value="1"/>
</dbReference>
<dbReference type="AlphaFoldDB" id="A0A0A7PER3"/>
<dbReference type="GO" id="GO:0009279">
    <property type="term" value="C:cell outer membrane"/>
    <property type="evidence" value="ECO:0007669"/>
    <property type="project" value="UniProtKB-SubCell"/>
</dbReference>
<keyword evidence="4" id="KW-0410">Iron transport</keyword>
<evidence type="ECO:0000256" key="2">
    <source>
        <dbReference type="ARBA" id="ARBA00022448"/>
    </source>
</evidence>
<keyword evidence="16" id="KW-1185">Reference proteome</keyword>
<comment type="similarity">
    <text evidence="11 12">Belongs to the TonB-dependent receptor family.</text>
</comment>
<evidence type="ECO:0000256" key="12">
    <source>
        <dbReference type="RuleBase" id="RU003357"/>
    </source>
</evidence>
<organism evidence="15 16">
    <name type="scientific">Sphingopyxis fribergensis</name>
    <dbReference type="NCBI Taxonomy" id="1515612"/>
    <lineage>
        <taxon>Bacteria</taxon>
        <taxon>Pseudomonadati</taxon>
        <taxon>Pseudomonadota</taxon>
        <taxon>Alphaproteobacteria</taxon>
        <taxon>Sphingomonadales</taxon>
        <taxon>Sphingomonadaceae</taxon>
        <taxon>Sphingopyxis</taxon>
    </lineage>
</organism>
<dbReference type="EMBL" id="CP009122">
    <property type="protein sequence ID" value="AJA08515.1"/>
    <property type="molecule type" value="Genomic_DNA"/>
</dbReference>
<proteinExistence type="inferred from homology"/>
<comment type="subcellular location">
    <subcellularLocation>
        <location evidence="1 11">Cell outer membrane</location>
        <topology evidence="1 11">Multi-pass membrane protein</topology>
    </subcellularLocation>
</comment>
<evidence type="ECO:0008006" key="17">
    <source>
        <dbReference type="Google" id="ProtNLM"/>
    </source>
</evidence>
<evidence type="ECO:0000259" key="14">
    <source>
        <dbReference type="Pfam" id="PF07715"/>
    </source>
</evidence>
<dbReference type="InterPro" id="IPR036942">
    <property type="entry name" value="Beta-barrel_TonB_sf"/>
</dbReference>
<keyword evidence="6" id="KW-0408">Iron</keyword>
<name>A0A0A7PER3_9SPHN</name>
<dbReference type="InterPro" id="IPR039426">
    <property type="entry name" value="TonB-dep_rcpt-like"/>
</dbReference>
<keyword evidence="5 11" id="KW-0812">Transmembrane</keyword>
<dbReference type="InterPro" id="IPR000531">
    <property type="entry name" value="Beta-barrel_TonB"/>
</dbReference>
<evidence type="ECO:0000256" key="10">
    <source>
        <dbReference type="ARBA" id="ARBA00023237"/>
    </source>
</evidence>
<dbReference type="GO" id="GO:0006826">
    <property type="term" value="P:iron ion transport"/>
    <property type="evidence" value="ECO:0007669"/>
    <property type="project" value="UniProtKB-KW"/>
</dbReference>
<sequence length="779" mass="82381">MLLLAAPVAARAADDAAQIDVPAGPLGKAVATLSRQARIDVGVDDPALHRIATPPIRGTMSAEAALDKLLRGTPATWRSGRNGLFHVVRRPRAVAVPFFAARPKRTENPVAMTPPIEIVVTASKRDAPLADCPATVAILSGTNLGAAGTVPDSEAIAGGLPGVGSTHLGPGRNQLFVRGIIDSTFAGPGEATTAQYLDHARINHNGPDPDLRLYDVASVEVLEGPQGTLYGAGALGGLIRIMTNRPALDRTEARASAGFTHLAHGDPGGDAAATLNLPLVDGKAAVRVVGYAVREGGYIDNPLLGISNINGVSVRGGRAALRVVSAGWTVDLGGVVQSIRADDSQWTDRDGPGLTRSSRAREDYDAHFRQASAAVSRDLGGIQLVSSFAAVSRSMVQRYDNGATAPPFAVTERDRSRMIGGETRLSRQADDGVGWVAGLSLFDSTSLSHRANGAGLSLAELRQRAVNKSREWTLFGEGSFRLAPRLIATAGLRISQVRLQGVAWAKESLSALPGNGRPVVVELDRRDLRGLPSLALSLRPSKHLLLFARYQEGFRPGGVGVTGLQPEIHRGDRLRSWEIGQRLTLPGGKVEIRAAASYATWEGILAQVVSQSGDLMTLNIGDGDIAAIEASADWRPAAGWNVRGGLFLSRSRLTRSDIGTIALKGGRLPNVPNMGLQGSIAREWALSNGLRANLVADIRYFGGSRIGSGPLLDAAQGDYVDDRILLRIADARHGLSLQITNLTDSSANRFALGTPYRIYHPQASPQRPRTIRVGFDAAF</sequence>
<evidence type="ECO:0000256" key="7">
    <source>
        <dbReference type="ARBA" id="ARBA00023065"/>
    </source>
</evidence>
<keyword evidence="10 11" id="KW-0998">Cell outer membrane</keyword>